<feature type="domain" description="HTH luxR-type" evidence="4">
    <location>
        <begin position="148"/>
        <end position="213"/>
    </location>
</feature>
<dbReference type="InterPro" id="IPR001789">
    <property type="entry name" value="Sig_transdc_resp-reg_receiver"/>
</dbReference>
<evidence type="ECO:0000259" key="4">
    <source>
        <dbReference type="PROSITE" id="PS50043"/>
    </source>
</evidence>
<dbReference type="SMART" id="SM00421">
    <property type="entry name" value="HTH_LUXR"/>
    <property type="match status" value="1"/>
</dbReference>
<dbReference type="Pfam" id="PF00196">
    <property type="entry name" value="GerE"/>
    <property type="match status" value="1"/>
</dbReference>
<evidence type="ECO:0000259" key="5">
    <source>
        <dbReference type="PROSITE" id="PS50110"/>
    </source>
</evidence>
<gene>
    <name evidence="6" type="ORF">PCC79_16365</name>
</gene>
<evidence type="ECO:0000256" key="1">
    <source>
        <dbReference type="ARBA" id="ARBA00022553"/>
    </source>
</evidence>
<dbReference type="SMART" id="SM00448">
    <property type="entry name" value="REC"/>
    <property type="match status" value="1"/>
</dbReference>
<dbReference type="PANTHER" id="PTHR43214">
    <property type="entry name" value="TWO-COMPONENT RESPONSE REGULATOR"/>
    <property type="match status" value="1"/>
</dbReference>
<evidence type="ECO:0000313" key="6">
    <source>
        <dbReference type="EMBL" id="WZW98441.1"/>
    </source>
</evidence>
<feature type="domain" description="Response regulatory" evidence="5">
    <location>
        <begin position="8"/>
        <end position="124"/>
    </location>
</feature>
<dbReference type="PROSITE" id="PS50043">
    <property type="entry name" value="HTH_LUXR_2"/>
    <property type="match status" value="1"/>
</dbReference>
<keyword evidence="2" id="KW-0238">DNA-binding</keyword>
<evidence type="ECO:0000313" key="7">
    <source>
        <dbReference type="Proteomes" id="UP001434337"/>
    </source>
</evidence>
<dbReference type="SUPFAM" id="SSF52172">
    <property type="entry name" value="CheY-like"/>
    <property type="match status" value="1"/>
</dbReference>
<dbReference type="CDD" id="cd17535">
    <property type="entry name" value="REC_NarL-like"/>
    <property type="match status" value="1"/>
</dbReference>
<feature type="modified residue" description="4-aspartylphosphate" evidence="3">
    <location>
        <position position="59"/>
    </location>
</feature>
<dbReference type="PRINTS" id="PR00038">
    <property type="entry name" value="HTHLUXR"/>
</dbReference>
<name>A0ABZ3C898_9ACTN</name>
<reference evidence="6 7" key="1">
    <citation type="journal article" date="2023" name="Environ Microbiome">
        <title>A coral-associated actinobacterium mitigates coral bleaching under heat stress.</title>
        <authorList>
            <person name="Li J."/>
            <person name="Zou Y."/>
            <person name="Li Q."/>
            <person name="Zhang J."/>
            <person name="Bourne D.G."/>
            <person name="Lyu Y."/>
            <person name="Liu C."/>
            <person name="Zhang S."/>
        </authorList>
    </citation>
    <scope>NUCLEOTIDE SEQUENCE [LARGE SCALE GENOMIC DNA]</scope>
    <source>
        <strain evidence="6 7">SCSIO 13291</strain>
    </source>
</reference>
<dbReference type="PROSITE" id="PS00622">
    <property type="entry name" value="HTH_LUXR_1"/>
    <property type="match status" value="1"/>
</dbReference>
<dbReference type="InterPro" id="IPR039420">
    <property type="entry name" value="WalR-like"/>
</dbReference>
<organism evidence="6 7">
    <name type="scientific">Propioniciclava soli</name>
    <dbReference type="NCBI Taxonomy" id="2775081"/>
    <lineage>
        <taxon>Bacteria</taxon>
        <taxon>Bacillati</taxon>
        <taxon>Actinomycetota</taxon>
        <taxon>Actinomycetes</taxon>
        <taxon>Propionibacteriales</taxon>
        <taxon>Propionibacteriaceae</taxon>
        <taxon>Propioniciclava</taxon>
    </lineage>
</organism>
<accession>A0ABZ3C898</accession>
<dbReference type="Proteomes" id="UP001434337">
    <property type="component" value="Chromosome"/>
</dbReference>
<dbReference type="RefSeq" id="WP_342372478.1">
    <property type="nucleotide sequence ID" value="NZ_CP115965.1"/>
</dbReference>
<protein>
    <submittedName>
        <fullName evidence="6">Response regulator transcription factor</fullName>
    </submittedName>
</protein>
<dbReference type="InterPro" id="IPR011006">
    <property type="entry name" value="CheY-like_superfamily"/>
</dbReference>
<dbReference type="Pfam" id="PF00072">
    <property type="entry name" value="Response_reg"/>
    <property type="match status" value="1"/>
</dbReference>
<dbReference type="EMBL" id="CP115965">
    <property type="protein sequence ID" value="WZW98441.1"/>
    <property type="molecule type" value="Genomic_DNA"/>
</dbReference>
<evidence type="ECO:0000256" key="2">
    <source>
        <dbReference type="ARBA" id="ARBA00023125"/>
    </source>
</evidence>
<keyword evidence="7" id="KW-1185">Reference proteome</keyword>
<dbReference type="Gene3D" id="3.40.50.2300">
    <property type="match status" value="1"/>
</dbReference>
<dbReference type="InterPro" id="IPR000792">
    <property type="entry name" value="Tscrpt_reg_LuxR_C"/>
</dbReference>
<dbReference type="CDD" id="cd06170">
    <property type="entry name" value="LuxR_C_like"/>
    <property type="match status" value="1"/>
</dbReference>
<evidence type="ECO:0000256" key="3">
    <source>
        <dbReference type="PROSITE-ProRule" id="PRU00169"/>
    </source>
</evidence>
<dbReference type="InterPro" id="IPR058245">
    <property type="entry name" value="NreC/VraR/RcsB-like_REC"/>
</dbReference>
<dbReference type="PANTHER" id="PTHR43214:SF43">
    <property type="entry name" value="TWO-COMPONENT RESPONSE REGULATOR"/>
    <property type="match status" value="1"/>
</dbReference>
<dbReference type="SUPFAM" id="SSF46894">
    <property type="entry name" value="C-terminal effector domain of the bipartite response regulators"/>
    <property type="match status" value="1"/>
</dbReference>
<sequence length="225" mass="24292">MAPRPRIRLLAADDDPQVRAAYRDLFAHHPEVELVGEASDGAEAVEAYARLRPDVVLMDLQMPRVSGIDAIGQIHQRWPDAIVVAMTTFGTQEYVVAAIRAGAAGYLIKGVGGSGLTTALRQAVAGDMPLSSTVRRELAAVLKGDAASPPPQRDLTPRETELLRWLGHGFTNAQIGARMHLSEGSVKQYVARIGDKLGVTSRTQILVRAIQLRVVDPSDLPPIHD</sequence>
<dbReference type="PROSITE" id="PS50110">
    <property type="entry name" value="RESPONSE_REGULATORY"/>
    <property type="match status" value="1"/>
</dbReference>
<proteinExistence type="predicted"/>
<keyword evidence="1 3" id="KW-0597">Phosphoprotein</keyword>
<dbReference type="InterPro" id="IPR016032">
    <property type="entry name" value="Sig_transdc_resp-reg_C-effctor"/>
</dbReference>